<dbReference type="Gene3D" id="3.40.50.1820">
    <property type="entry name" value="alpha/beta hydrolase"/>
    <property type="match status" value="1"/>
</dbReference>
<sequence>MHTRVMTPCWPSRALGRDKRVNVVLPDTYTNHGPAHPVLYLLHGYGGGRDTWLRRSVLCQALAGSRLIVVLPESGRRWFINDHAGQRYEDYLVEDLVASVNNEFNTVARREGQAVGGFSMGGAAALFLALRHRGLFGAAAAHAGAFEAGTRIGDPYAAFRGDPGFAMPTEEVHERVWGPPGSSTRRLYDPRRLAGGPNDGPRPAFYLDVGTGDHDRVIGMNRRTRDTLRERGWRPEYHERQGGHDWDFVNRALPESLKFVMHHLSGATAEERL</sequence>
<accession>A0A2Z5JQZ2</accession>
<evidence type="ECO:0000313" key="2">
    <source>
        <dbReference type="EMBL" id="AXE81845.1"/>
    </source>
</evidence>
<gene>
    <name evidence="2" type="ORF">C5746_38475</name>
</gene>
<dbReference type="PANTHER" id="PTHR48098:SF1">
    <property type="entry name" value="DIACYLGLYCEROL ACYLTRANSFERASE_MYCOLYLTRANSFERASE AG85A"/>
    <property type="match status" value="1"/>
</dbReference>
<dbReference type="KEGG" id="sata:C5746_38475"/>
<dbReference type="RefSeq" id="WP_114248249.1">
    <property type="nucleotide sequence ID" value="NZ_CP027306.1"/>
</dbReference>
<dbReference type="GO" id="GO:0016747">
    <property type="term" value="F:acyltransferase activity, transferring groups other than amino-acyl groups"/>
    <property type="evidence" value="ECO:0007669"/>
    <property type="project" value="TreeGrafter"/>
</dbReference>
<dbReference type="AlphaFoldDB" id="A0A2Z5JQZ2"/>
<dbReference type="InterPro" id="IPR000801">
    <property type="entry name" value="Esterase-like"/>
</dbReference>
<feature type="region of interest" description="Disordered" evidence="1">
    <location>
        <begin position="174"/>
        <end position="203"/>
    </location>
</feature>
<dbReference type="GeneID" id="95524195"/>
<dbReference type="InterPro" id="IPR029058">
    <property type="entry name" value="AB_hydrolase_fold"/>
</dbReference>
<protein>
    <submittedName>
        <fullName evidence="2">Esterase</fullName>
    </submittedName>
</protein>
<organism evidence="2 3">
    <name type="scientific">Streptomyces atratus</name>
    <dbReference type="NCBI Taxonomy" id="1893"/>
    <lineage>
        <taxon>Bacteria</taxon>
        <taxon>Bacillati</taxon>
        <taxon>Actinomycetota</taxon>
        <taxon>Actinomycetes</taxon>
        <taxon>Kitasatosporales</taxon>
        <taxon>Streptomycetaceae</taxon>
        <taxon>Streptomyces</taxon>
    </lineage>
</organism>
<dbReference type="InterPro" id="IPR050583">
    <property type="entry name" value="Mycobacterial_A85_antigen"/>
</dbReference>
<name>A0A2Z5JQZ2_STRAR</name>
<dbReference type="Proteomes" id="UP000252698">
    <property type="component" value="Chromosome"/>
</dbReference>
<proteinExistence type="predicted"/>
<dbReference type="Pfam" id="PF00756">
    <property type="entry name" value="Esterase"/>
    <property type="match status" value="1"/>
</dbReference>
<dbReference type="PANTHER" id="PTHR48098">
    <property type="entry name" value="ENTEROCHELIN ESTERASE-RELATED"/>
    <property type="match status" value="1"/>
</dbReference>
<evidence type="ECO:0000256" key="1">
    <source>
        <dbReference type="SAM" id="MobiDB-lite"/>
    </source>
</evidence>
<dbReference type="SUPFAM" id="SSF53474">
    <property type="entry name" value="alpha/beta-Hydrolases"/>
    <property type="match status" value="1"/>
</dbReference>
<reference evidence="2 3" key="1">
    <citation type="journal article" date="2018" name="Front. Microbiol.">
        <title>Genome Sequencing of Streptomyces atratus SCSIOZH16 and Activation Production of Nocardamine via Metabolic Engineering.</title>
        <authorList>
            <person name="Li Y."/>
            <person name="Zhang C."/>
            <person name="Liu C."/>
            <person name="Ju J."/>
            <person name="Ma J."/>
        </authorList>
    </citation>
    <scope>NUCLEOTIDE SEQUENCE [LARGE SCALE GENOMIC DNA]</scope>
    <source>
        <strain evidence="2 3">SCSIO_ZH16</strain>
    </source>
</reference>
<dbReference type="EMBL" id="CP027306">
    <property type="protein sequence ID" value="AXE81845.1"/>
    <property type="molecule type" value="Genomic_DNA"/>
</dbReference>
<evidence type="ECO:0000313" key="3">
    <source>
        <dbReference type="Proteomes" id="UP000252698"/>
    </source>
</evidence>